<organism evidence="5">
    <name type="scientific">Panicum hallii</name>
    <dbReference type="NCBI Taxonomy" id="206008"/>
    <lineage>
        <taxon>Eukaryota</taxon>
        <taxon>Viridiplantae</taxon>
        <taxon>Streptophyta</taxon>
        <taxon>Embryophyta</taxon>
        <taxon>Tracheophyta</taxon>
        <taxon>Spermatophyta</taxon>
        <taxon>Magnoliopsida</taxon>
        <taxon>Liliopsida</taxon>
        <taxon>Poales</taxon>
        <taxon>Poaceae</taxon>
        <taxon>PACMAD clade</taxon>
        <taxon>Panicoideae</taxon>
        <taxon>Panicodae</taxon>
        <taxon>Paniceae</taxon>
        <taxon>Panicinae</taxon>
        <taxon>Panicum</taxon>
        <taxon>Panicum sect. Panicum</taxon>
    </lineage>
</organism>
<dbReference type="AlphaFoldDB" id="A0A2T8IFQ1"/>
<dbReference type="EMBL" id="CM008051">
    <property type="protein sequence ID" value="PVH36495.1"/>
    <property type="molecule type" value="Genomic_DNA"/>
</dbReference>
<dbReference type="GO" id="GO:0016747">
    <property type="term" value="F:acyltransferase activity, transferring groups other than amino-acyl groups"/>
    <property type="evidence" value="ECO:0007669"/>
    <property type="project" value="TreeGrafter"/>
</dbReference>
<accession>A0A2T8IFQ1</accession>
<gene>
    <name evidence="5" type="ORF">PAHAL_6G084400</name>
</gene>
<evidence type="ECO:0000256" key="2">
    <source>
        <dbReference type="ARBA" id="ARBA00022679"/>
    </source>
</evidence>
<dbReference type="InterPro" id="IPR023213">
    <property type="entry name" value="CAT-like_dom_sf"/>
</dbReference>
<dbReference type="Gene3D" id="3.30.559.10">
    <property type="entry name" value="Chloramphenicol acetyltransferase-like domain"/>
    <property type="match status" value="2"/>
</dbReference>
<comment type="similarity">
    <text evidence="1">Belongs to the plant acyltransferase family.</text>
</comment>
<feature type="region of interest" description="Disordered" evidence="4">
    <location>
        <begin position="231"/>
        <end position="257"/>
    </location>
</feature>
<dbReference type="InterPro" id="IPR050317">
    <property type="entry name" value="Plant_Fungal_Acyltransferase"/>
</dbReference>
<evidence type="ECO:0000313" key="5">
    <source>
        <dbReference type="EMBL" id="PVH36495.1"/>
    </source>
</evidence>
<keyword evidence="2" id="KW-0808">Transferase</keyword>
<evidence type="ECO:0000256" key="4">
    <source>
        <dbReference type="SAM" id="MobiDB-lite"/>
    </source>
</evidence>
<protein>
    <submittedName>
        <fullName evidence="5">Uncharacterized protein</fullName>
    </submittedName>
</protein>
<dbReference type="Gramene" id="PVH36495">
    <property type="protein sequence ID" value="PVH36495"/>
    <property type="gene ID" value="PAHAL_6G084400"/>
</dbReference>
<evidence type="ECO:0000256" key="1">
    <source>
        <dbReference type="ARBA" id="ARBA00009861"/>
    </source>
</evidence>
<sequence>MFRYRETSIYYTTSSFPSTTYILHTMKITVQSSKAVKPDYGGGDTPATAFVPLTAFDLISFDDYMFGIHAFHPPSPPTAALEAGLARALAEYREWAGRLRTDSATGRRGILLNDAGVRFVEAAADDGATLGSVMPLQPTPEVRRLHPSGGDGAGELMLVQVTRFACGSIVVGHAMHHAVGDGFAISRFLVAWGQATRGVAIDPVPVHDRTSFFVPRDPPRVEFEHRGAEFKLPRDKNNKNDVRRSIDGGAGDGSDNDEVVVQHVSFSHEFISELKSRASAGAPRPYSTVQCLAAHLWRCVTKARGLGGGRATTTLHLAVNGRARMPRVPEAYTGNLVLWAHPATTARDLLAGPLGRAAELVRAEAARVDDAYFRSFIDFASSGAVEEEGLVPPLADPEAVALGADVAVYCLLRVPFYDVDFGGGRQFFYTPGYYPAEGVVYILPRSPLSDGSVEAHVSLFSLAMETFKAYCFSIEHREALEDQ</sequence>
<proteinExistence type="inferred from homology"/>
<keyword evidence="3" id="KW-0012">Acyltransferase</keyword>
<dbReference type="FunFam" id="3.30.559.10:FF:000008">
    <property type="entry name" value="Tryptamine hydroxycinnamoyl transferase"/>
    <property type="match status" value="1"/>
</dbReference>
<dbReference type="PANTHER" id="PTHR31642:SF184">
    <property type="entry name" value="SPERMIDINE HYDROXYCINNAMOYL TRANSFERASE"/>
    <property type="match status" value="1"/>
</dbReference>
<evidence type="ECO:0000256" key="3">
    <source>
        <dbReference type="ARBA" id="ARBA00023315"/>
    </source>
</evidence>
<dbReference type="PANTHER" id="PTHR31642">
    <property type="entry name" value="TRICHOTHECENE 3-O-ACETYLTRANSFERASE"/>
    <property type="match status" value="1"/>
</dbReference>
<dbReference type="Pfam" id="PF02458">
    <property type="entry name" value="Transferase"/>
    <property type="match status" value="1"/>
</dbReference>
<reference evidence="5" key="1">
    <citation type="submission" date="2018-04" db="EMBL/GenBank/DDBJ databases">
        <title>WGS assembly of Panicum hallii.</title>
        <authorList>
            <person name="Lovell J."/>
            <person name="Jenkins J."/>
            <person name="Lowry D."/>
            <person name="Mamidi S."/>
            <person name="Sreedasyam A."/>
            <person name="Weng X."/>
            <person name="Barry K."/>
            <person name="Bonette J."/>
            <person name="Campitelli B."/>
            <person name="Daum C."/>
            <person name="Gordon S."/>
            <person name="Gould B."/>
            <person name="Lipzen A."/>
            <person name="Macqueen A."/>
            <person name="Palacio-Mejia J."/>
            <person name="Plott C."/>
            <person name="Shakirov E."/>
            <person name="Shu S."/>
            <person name="Yoshinaga Y."/>
            <person name="Zane M."/>
            <person name="Rokhsar D."/>
            <person name="Grimwood J."/>
            <person name="Schmutz J."/>
            <person name="Juenger T."/>
        </authorList>
    </citation>
    <scope>NUCLEOTIDE SEQUENCE [LARGE SCALE GENOMIC DNA]</scope>
    <source>
        <strain evidence="5">FIL2</strain>
    </source>
</reference>
<name>A0A2T8IFQ1_9POAL</name>
<feature type="compositionally biased region" description="Basic and acidic residues" evidence="4">
    <location>
        <begin position="231"/>
        <end position="246"/>
    </location>
</feature>
<dbReference type="Proteomes" id="UP000243499">
    <property type="component" value="Chromosome 6"/>
</dbReference>